<evidence type="ECO:0000313" key="2">
    <source>
        <dbReference type="Proteomes" id="UP000294887"/>
    </source>
</evidence>
<name>A0A4R1F4S6_9GAMM</name>
<dbReference type="EMBL" id="SMFQ01000002">
    <property type="protein sequence ID" value="TCJ88370.1"/>
    <property type="molecule type" value="Genomic_DNA"/>
</dbReference>
<protein>
    <submittedName>
        <fullName evidence="1">Uncharacterized protein</fullName>
    </submittedName>
</protein>
<proteinExistence type="predicted"/>
<dbReference type="Proteomes" id="UP000294887">
    <property type="component" value="Unassembled WGS sequence"/>
</dbReference>
<sequence>MLLAIEEWRYEYLSVTYRIEKSDLIKRKYTPLLTGTFFYIIDVRQKVQKSNSLNTS</sequence>
<reference evidence="1 2" key="1">
    <citation type="submission" date="2019-03" db="EMBL/GenBank/DDBJ databases">
        <title>Genomic Encyclopedia of Type Strains, Phase IV (KMG-IV): sequencing the most valuable type-strain genomes for metagenomic binning, comparative biology and taxonomic classification.</title>
        <authorList>
            <person name="Goeker M."/>
        </authorList>
    </citation>
    <scope>NUCLEOTIDE SEQUENCE [LARGE SCALE GENOMIC DNA]</scope>
    <source>
        <strain evidence="1 2">DSM 24830</strain>
    </source>
</reference>
<dbReference type="AlphaFoldDB" id="A0A4R1F4S6"/>
<comment type="caution">
    <text evidence="1">The sequence shown here is derived from an EMBL/GenBank/DDBJ whole genome shotgun (WGS) entry which is preliminary data.</text>
</comment>
<organism evidence="1 2">
    <name type="scientific">Cocleimonas flava</name>
    <dbReference type="NCBI Taxonomy" id="634765"/>
    <lineage>
        <taxon>Bacteria</taxon>
        <taxon>Pseudomonadati</taxon>
        <taxon>Pseudomonadota</taxon>
        <taxon>Gammaproteobacteria</taxon>
        <taxon>Thiotrichales</taxon>
        <taxon>Thiotrichaceae</taxon>
        <taxon>Cocleimonas</taxon>
    </lineage>
</organism>
<keyword evidence="2" id="KW-1185">Reference proteome</keyword>
<evidence type="ECO:0000313" key="1">
    <source>
        <dbReference type="EMBL" id="TCJ88370.1"/>
    </source>
</evidence>
<accession>A0A4R1F4S6</accession>
<gene>
    <name evidence="1" type="ORF">EV695_0213</name>
</gene>